<evidence type="ECO:0000256" key="1">
    <source>
        <dbReference type="SAM" id="MobiDB-lite"/>
    </source>
</evidence>
<name>A0A5B7IY91_PORTR</name>
<proteinExistence type="predicted"/>
<comment type="caution">
    <text evidence="2">The sequence shown here is derived from an EMBL/GenBank/DDBJ whole genome shotgun (WGS) entry which is preliminary data.</text>
</comment>
<dbReference type="AlphaFoldDB" id="A0A5B7IY91"/>
<dbReference type="Proteomes" id="UP000324222">
    <property type="component" value="Unassembled WGS sequence"/>
</dbReference>
<evidence type="ECO:0000313" key="2">
    <source>
        <dbReference type="EMBL" id="MPC86626.1"/>
    </source>
</evidence>
<organism evidence="2 3">
    <name type="scientific">Portunus trituberculatus</name>
    <name type="common">Swimming crab</name>
    <name type="synonym">Neptunus trituberculatus</name>
    <dbReference type="NCBI Taxonomy" id="210409"/>
    <lineage>
        <taxon>Eukaryota</taxon>
        <taxon>Metazoa</taxon>
        <taxon>Ecdysozoa</taxon>
        <taxon>Arthropoda</taxon>
        <taxon>Crustacea</taxon>
        <taxon>Multicrustacea</taxon>
        <taxon>Malacostraca</taxon>
        <taxon>Eumalacostraca</taxon>
        <taxon>Eucarida</taxon>
        <taxon>Decapoda</taxon>
        <taxon>Pleocyemata</taxon>
        <taxon>Brachyura</taxon>
        <taxon>Eubrachyura</taxon>
        <taxon>Portunoidea</taxon>
        <taxon>Portunidae</taxon>
        <taxon>Portuninae</taxon>
        <taxon>Portunus</taxon>
    </lineage>
</organism>
<evidence type="ECO:0000313" key="3">
    <source>
        <dbReference type="Proteomes" id="UP000324222"/>
    </source>
</evidence>
<feature type="region of interest" description="Disordered" evidence="1">
    <location>
        <begin position="40"/>
        <end position="72"/>
    </location>
</feature>
<keyword evidence="3" id="KW-1185">Reference proteome</keyword>
<feature type="compositionally biased region" description="Basic and acidic residues" evidence="1">
    <location>
        <begin position="40"/>
        <end position="60"/>
    </location>
</feature>
<protein>
    <submittedName>
        <fullName evidence="2">Uncharacterized protein</fullName>
    </submittedName>
</protein>
<reference evidence="2 3" key="1">
    <citation type="submission" date="2019-05" db="EMBL/GenBank/DDBJ databases">
        <title>Another draft genome of Portunus trituberculatus and its Hox gene families provides insights of decapod evolution.</title>
        <authorList>
            <person name="Jeong J.-H."/>
            <person name="Song I."/>
            <person name="Kim S."/>
            <person name="Choi T."/>
            <person name="Kim D."/>
            <person name="Ryu S."/>
            <person name="Kim W."/>
        </authorList>
    </citation>
    <scope>NUCLEOTIDE SEQUENCE [LARGE SCALE GENOMIC DNA]</scope>
    <source>
        <tissue evidence="2">Muscle</tissue>
    </source>
</reference>
<sequence length="72" mass="7950">MGVMAVLPVWCLSYFPPFLLPVLALKTSISVTLLTRTGNKADEYRGKREPPLGKQEKASRQEVLGSRGNPHV</sequence>
<accession>A0A5B7IY91</accession>
<dbReference type="EMBL" id="VSRR010072024">
    <property type="protein sequence ID" value="MPC86626.1"/>
    <property type="molecule type" value="Genomic_DNA"/>
</dbReference>
<gene>
    <name evidence="2" type="ORF">E2C01_081461</name>
</gene>